<name>A0A218WTT0_PUNGR</name>
<evidence type="ECO:0000313" key="8">
    <source>
        <dbReference type="Proteomes" id="UP000233551"/>
    </source>
</evidence>
<keyword evidence="3" id="KW-0732">Signal</keyword>
<dbReference type="EMBL" id="MTKT01003224">
    <property type="protein sequence ID" value="OWM75909.1"/>
    <property type="molecule type" value="Genomic_DNA"/>
</dbReference>
<dbReference type="Gene3D" id="3.10.450.10">
    <property type="match status" value="1"/>
</dbReference>
<dbReference type="EMBL" id="PGOL01002894">
    <property type="protein sequence ID" value="PKI44451.1"/>
    <property type="molecule type" value="Genomic_DNA"/>
</dbReference>
<organism evidence="5 7">
    <name type="scientific">Punica granatum</name>
    <name type="common">Pomegranate</name>
    <dbReference type="NCBI Taxonomy" id="22663"/>
    <lineage>
        <taxon>Eukaryota</taxon>
        <taxon>Viridiplantae</taxon>
        <taxon>Streptophyta</taxon>
        <taxon>Embryophyta</taxon>
        <taxon>Tracheophyta</taxon>
        <taxon>Spermatophyta</taxon>
        <taxon>Magnoliopsida</taxon>
        <taxon>eudicotyledons</taxon>
        <taxon>Gunneridae</taxon>
        <taxon>Pentapetalae</taxon>
        <taxon>rosids</taxon>
        <taxon>malvids</taxon>
        <taxon>Myrtales</taxon>
        <taxon>Lythraceae</taxon>
        <taxon>Punica</taxon>
    </lineage>
</organism>
<dbReference type="PANTHER" id="PTHR47364:SF2">
    <property type="entry name" value="CYSTEINE PROTEINASE INHIBITOR 5"/>
    <property type="match status" value="1"/>
</dbReference>
<dbReference type="Proteomes" id="UP000197138">
    <property type="component" value="Unassembled WGS sequence"/>
</dbReference>
<feature type="domain" description="Cystatin" evidence="4">
    <location>
        <begin position="31"/>
        <end position="95"/>
    </location>
</feature>
<dbReference type="AlphaFoldDB" id="A0A218WTT0"/>
<evidence type="ECO:0000313" key="7">
    <source>
        <dbReference type="Proteomes" id="UP000197138"/>
    </source>
</evidence>
<evidence type="ECO:0000259" key="4">
    <source>
        <dbReference type="Pfam" id="PF16845"/>
    </source>
</evidence>
<accession>A0A218WTT0</accession>
<sequence length="95" mass="10239">MRCLRLLACVLLLATAIPILSATGLGGWTRMKDLNDPYVQGIAKFAISQYNKRSKASLTFVSVKSGDSQVVKGVNYRLIISATDGATTLDYDAIV</sequence>
<keyword evidence="2" id="KW-0789">Thiol protease inhibitor</keyword>
<dbReference type="InterPro" id="IPR000010">
    <property type="entry name" value="Cystatin_dom"/>
</dbReference>
<feature type="chain" id="PRO_5013981600" description="Cystatin domain-containing protein" evidence="3">
    <location>
        <begin position="23"/>
        <end position="95"/>
    </location>
</feature>
<evidence type="ECO:0000313" key="5">
    <source>
        <dbReference type="EMBL" id="OWM75909.1"/>
    </source>
</evidence>
<dbReference type="Pfam" id="PF16845">
    <property type="entry name" value="SQAPI"/>
    <property type="match status" value="1"/>
</dbReference>
<reference evidence="7" key="1">
    <citation type="journal article" date="2017" name="Plant J.">
        <title>The pomegranate (Punica granatum L.) genome and the genomics of punicalagin biosynthesis.</title>
        <authorList>
            <person name="Qin G."/>
            <person name="Xu C."/>
            <person name="Ming R."/>
            <person name="Tang H."/>
            <person name="Guyot R."/>
            <person name="Kramer E.M."/>
            <person name="Hu Y."/>
            <person name="Yi X."/>
            <person name="Qi Y."/>
            <person name="Xu X."/>
            <person name="Gao Z."/>
            <person name="Pan H."/>
            <person name="Jian J."/>
            <person name="Tian Y."/>
            <person name="Yue Z."/>
            <person name="Xu Y."/>
        </authorList>
    </citation>
    <scope>NUCLEOTIDE SEQUENCE [LARGE SCALE GENOMIC DNA]</scope>
    <source>
        <strain evidence="7">cv. Dabenzi</strain>
    </source>
</reference>
<reference evidence="5" key="2">
    <citation type="submission" date="2017-06" db="EMBL/GenBank/DDBJ databases">
        <title>The pomegranate genome and the genomics of punicalagin biosynthesis.</title>
        <authorList>
            <person name="Xu C."/>
        </authorList>
    </citation>
    <scope>NUCLEOTIDE SEQUENCE [LARGE SCALE GENOMIC DNA]</scope>
    <source>
        <tissue evidence="5">Fresh leaf</tissue>
    </source>
</reference>
<dbReference type="STRING" id="22663.A0A218WTT0"/>
<keyword evidence="1" id="KW-0646">Protease inhibitor</keyword>
<reference evidence="6 8" key="3">
    <citation type="submission" date="2017-11" db="EMBL/GenBank/DDBJ databases">
        <title>De-novo sequencing of pomegranate (Punica granatum L.) genome.</title>
        <authorList>
            <person name="Akparov Z."/>
            <person name="Amiraslanov A."/>
            <person name="Hajiyeva S."/>
            <person name="Abbasov M."/>
            <person name="Kaur K."/>
            <person name="Hamwieh A."/>
            <person name="Solovyev V."/>
            <person name="Salamov A."/>
            <person name="Braich B."/>
            <person name="Kosarev P."/>
            <person name="Mahmoud A."/>
            <person name="Hajiyev E."/>
            <person name="Babayeva S."/>
            <person name="Izzatullayeva V."/>
            <person name="Mammadov A."/>
            <person name="Mammadov A."/>
            <person name="Sharifova S."/>
            <person name="Ojaghi J."/>
            <person name="Eynullazada K."/>
            <person name="Bayramov B."/>
            <person name="Abdulazimova A."/>
            <person name="Shahmuradov I."/>
        </authorList>
    </citation>
    <scope>NUCLEOTIDE SEQUENCE [LARGE SCALE GENOMIC DNA]</scope>
    <source>
        <strain evidence="6">AG2017</strain>
        <strain evidence="8">cv. AG2017</strain>
        <tissue evidence="6">Leaf</tissue>
    </source>
</reference>
<gene>
    <name evidence="5" type="ORF">CDL15_Pgr009553</name>
    <name evidence="6" type="ORF">CRG98_035183</name>
</gene>
<dbReference type="CDD" id="cd00042">
    <property type="entry name" value="CY"/>
    <property type="match status" value="1"/>
</dbReference>
<protein>
    <recommendedName>
        <fullName evidence="4">Cystatin domain-containing protein</fullName>
    </recommendedName>
</protein>
<proteinExistence type="predicted"/>
<dbReference type="InterPro" id="IPR046350">
    <property type="entry name" value="Cystatin_sf"/>
</dbReference>
<dbReference type="GO" id="GO:0004869">
    <property type="term" value="F:cysteine-type endopeptidase inhibitor activity"/>
    <property type="evidence" value="ECO:0007669"/>
    <property type="project" value="UniProtKB-KW"/>
</dbReference>
<evidence type="ECO:0000313" key="6">
    <source>
        <dbReference type="EMBL" id="PKI44451.1"/>
    </source>
</evidence>
<feature type="signal peptide" evidence="3">
    <location>
        <begin position="1"/>
        <end position="22"/>
    </location>
</feature>
<keyword evidence="8" id="KW-1185">Reference proteome</keyword>
<dbReference type="SUPFAM" id="SSF54403">
    <property type="entry name" value="Cystatin/monellin"/>
    <property type="match status" value="1"/>
</dbReference>
<dbReference type="PANTHER" id="PTHR47364">
    <property type="entry name" value="CYSTEINE PROTEINASE INHIBITOR 5"/>
    <property type="match status" value="1"/>
</dbReference>
<dbReference type="Proteomes" id="UP000233551">
    <property type="component" value="Unassembled WGS sequence"/>
</dbReference>
<evidence type="ECO:0000256" key="2">
    <source>
        <dbReference type="ARBA" id="ARBA00022704"/>
    </source>
</evidence>
<comment type="caution">
    <text evidence="5">The sequence shown here is derived from an EMBL/GenBank/DDBJ whole genome shotgun (WGS) entry which is preliminary data.</text>
</comment>
<evidence type="ECO:0000256" key="3">
    <source>
        <dbReference type="SAM" id="SignalP"/>
    </source>
</evidence>
<evidence type="ECO:0000256" key="1">
    <source>
        <dbReference type="ARBA" id="ARBA00022690"/>
    </source>
</evidence>